<dbReference type="AlphaFoldDB" id="A0A1I0SCN8"/>
<dbReference type="EMBL" id="FOJG01000002">
    <property type="protein sequence ID" value="SEW54945.1"/>
    <property type="molecule type" value="Genomic_DNA"/>
</dbReference>
<evidence type="ECO:0008006" key="4">
    <source>
        <dbReference type="Google" id="ProtNLM"/>
    </source>
</evidence>
<name>A0A1I0SCN8_9BACT</name>
<protein>
    <recommendedName>
        <fullName evidence="4">PEGA domain-containing protein</fullName>
    </recommendedName>
</protein>
<evidence type="ECO:0000313" key="3">
    <source>
        <dbReference type="Proteomes" id="UP000199310"/>
    </source>
</evidence>
<evidence type="ECO:0000313" key="2">
    <source>
        <dbReference type="EMBL" id="SEW54945.1"/>
    </source>
</evidence>
<proteinExistence type="predicted"/>
<evidence type="ECO:0000256" key="1">
    <source>
        <dbReference type="SAM" id="SignalP"/>
    </source>
</evidence>
<keyword evidence="1" id="KW-0732">Signal</keyword>
<feature type="signal peptide" evidence="1">
    <location>
        <begin position="1"/>
        <end position="26"/>
    </location>
</feature>
<sequence length="226" mass="25493">MGIQIKAWLFCCIAAFFFLTPEVAAAKVKSKKIVINTENDARIFVDGKLVNNTSTEIKIAAYAQVNVRVEKVGFITQERNYINDGKHTLPSTDYIKLEKDDAYENSMVTNLANQDIDVRTNHDEEESWKLINRIITGYFDVIAVTDKATGYMCTAWVVKSFKAATIRTRLIIKTGNTDPLTYKAKLVSEIAPPGVSASSDESFRNWDRLLRTFENVVPELQSRLGK</sequence>
<dbReference type="OrthoDB" id="1121354at2"/>
<dbReference type="RefSeq" id="WP_089902714.1">
    <property type="nucleotide sequence ID" value="NZ_FOJG01000002.1"/>
</dbReference>
<gene>
    <name evidence="2" type="ORF">SAMN04488122_6260</name>
</gene>
<feature type="chain" id="PRO_5011629310" description="PEGA domain-containing protein" evidence="1">
    <location>
        <begin position="27"/>
        <end position="226"/>
    </location>
</feature>
<accession>A0A1I0SCN8</accession>
<dbReference type="Proteomes" id="UP000199310">
    <property type="component" value="Unassembled WGS sequence"/>
</dbReference>
<reference evidence="3" key="1">
    <citation type="submission" date="2016-10" db="EMBL/GenBank/DDBJ databases">
        <authorList>
            <person name="Varghese N."/>
            <person name="Submissions S."/>
        </authorList>
    </citation>
    <scope>NUCLEOTIDE SEQUENCE [LARGE SCALE GENOMIC DNA]</scope>
    <source>
        <strain evidence="3">DSM 3695</strain>
    </source>
</reference>
<keyword evidence="3" id="KW-1185">Reference proteome</keyword>
<organism evidence="2 3">
    <name type="scientific">Chitinophaga arvensicola</name>
    <dbReference type="NCBI Taxonomy" id="29529"/>
    <lineage>
        <taxon>Bacteria</taxon>
        <taxon>Pseudomonadati</taxon>
        <taxon>Bacteroidota</taxon>
        <taxon>Chitinophagia</taxon>
        <taxon>Chitinophagales</taxon>
        <taxon>Chitinophagaceae</taxon>
        <taxon>Chitinophaga</taxon>
    </lineage>
</organism>